<dbReference type="AlphaFoldDB" id="A0A5B9QIY1"/>
<evidence type="ECO:0000256" key="2">
    <source>
        <dbReference type="PROSITE-ProRule" id="PRU00703"/>
    </source>
</evidence>
<dbReference type="InterPro" id="IPR046342">
    <property type="entry name" value="CBS_dom_sf"/>
</dbReference>
<evidence type="ECO:0000313" key="4">
    <source>
        <dbReference type="EMBL" id="QEG37959.1"/>
    </source>
</evidence>
<organism evidence="4 5">
    <name type="scientific">Bythopirellula goksoeyrii</name>
    <dbReference type="NCBI Taxonomy" id="1400387"/>
    <lineage>
        <taxon>Bacteria</taxon>
        <taxon>Pseudomonadati</taxon>
        <taxon>Planctomycetota</taxon>
        <taxon>Planctomycetia</taxon>
        <taxon>Pirellulales</taxon>
        <taxon>Lacipirellulaceae</taxon>
        <taxon>Bythopirellula</taxon>
    </lineage>
</organism>
<gene>
    <name evidence="4" type="ORF">Pr1d_53070</name>
</gene>
<evidence type="ECO:0000259" key="3">
    <source>
        <dbReference type="PROSITE" id="PS51371"/>
    </source>
</evidence>
<dbReference type="SMART" id="SM00116">
    <property type="entry name" value="CBS"/>
    <property type="match status" value="2"/>
</dbReference>
<dbReference type="InterPro" id="IPR000644">
    <property type="entry name" value="CBS_dom"/>
</dbReference>
<dbReference type="PROSITE" id="PS51371">
    <property type="entry name" value="CBS"/>
    <property type="match status" value="2"/>
</dbReference>
<reference evidence="4 5" key="1">
    <citation type="submission" date="2019-08" db="EMBL/GenBank/DDBJ databases">
        <title>Deep-cultivation of Planctomycetes and their phenomic and genomic characterization uncovers novel biology.</title>
        <authorList>
            <person name="Wiegand S."/>
            <person name="Jogler M."/>
            <person name="Boedeker C."/>
            <person name="Pinto D."/>
            <person name="Vollmers J."/>
            <person name="Rivas-Marin E."/>
            <person name="Kohn T."/>
            <person name="Peeters S.H."/>
            <person name="Heuer A."/>
            <person name="Rast P."/>
            <person name="Oberbeckmann S."/>
            <person name="Bunk B."/>
            <person name="Jeske O."/>
            <person name="Meyerdierks A."/>
            <person name="Storesund J.E."/>
            <person name="Kallscheuer N."/>
            <person name="Luecker S."/>
            <person name="Lage O.M."/>
            <person name="Pohl T."/>
            <person name="Merkel B.J."/>
            <person name="Hornburger P."/>
            <person name="Mueller R.-W."/>
            <person name="Bruemmer F."/>
            <person name="Labrenz M."/>
            <person name="Spormann A.M."/>
            <person name="Op den Camp H."/>
            <person name="Overmann J."/>
            <person name="Amann R."/>
            <person name="Jetten M.S.M."/>
            <person name="Mascher T."/>
            <person name="Medema M.H."/>
            <person name="Devos D.P."/>
            <person name="Kaster A.-K."/>
            <person name="Ovreas L."/>
            <person name="Rohde M."/>
            <person name="Galperin M.Y."/>
            <person name="Jogler C."/>
        </authorList>
    </citation>
    <scope>NUCLEOTIDE SEQUENCE [LARGE SCALE GENOMIC DNA]</scope>
    <source>
        <strain evidence="4 5">Pr1d</strain>
    </source>
</reference>
<evidence type="ECO:0000256" key="1">
    <source>
        <dbReference type="ARBA" id="ARBA00023122"/>
    </source>
</evidence>
<feature type="domain" description="CBS" evidence="3">
    <location>
        <begin position="1"/>
        <end position="59"/>
    </location>
</feature>
<dbReference type="EMBL" id="CP042913">
    <property type="protein sequence ID" value="QEG37959.1"/>
    <property type="molecule type" value="Genomic_DNA"/>
</dbReference>
<evidence type="ECO:0000313" key="5">
    <source>
        <dbReference type="Proteomes" id="UP000323917"/>
    </source>
</evidence>
<keyword evidence="1 2" id="KW-0129">CBS domain</keyword>
<protein>
    <submittedName>
        <fullName evidence="4">Inosine 5'-monophosphate dehydrogenase</fullName>
    </submittedName>
</protein>
<accession>A0A5B9QIY1</accession>
<dbReference type="Gene3D" id="3.10.580.10">
    <property type="entry name" value="CBS-domain"/>
    <property type="match status" value="1"/>
</dbReference>
<feature type="domain" description="CBS" evidence="3">
    <location>
        <begin position="73"/>
        <end position="130"/>
    </location>
</feature>
<sequence length="148" mass="15963">MAAYPDDPLIVAPDASVSEVLQLMRAQQTGSVLICSAGKMLGIFTDRDALRWMAKQTDSGNHGSEDQPISELMTREPTSLLATTSVGEAIQLMSAGRYRHLPIIGTNGMPSGMANVHGIVHYLVDHFPDTIYTLPPQPDMAQAEREGA</sequence>
<name>A0A5B9QIY1_9BACT</name>
<dbReference type="PANTHER" id="PTHR43080:SF2">
    <property type="entry name" value="CBS DOMAIN-CONTAINING PROTEIN"/>
    <property type="match status" value="1"/>
</dbReference>
<dbReference type="Pfam" id="PF00571">
    <property type="entry name" value="CBS"/>
    <property type="match status" value="2"/>
</dbReference>
<dbReference type="KEGG" id="bgok:Pr1d_53070"/>
<dbReference type="Proteomes" id="UP000323917">
    <property type="component" value="Chromosome"/>
</dbReference>
<dbReference type="SUPFAM" id="SSF54631">
    <property type="entry name" value="CBS-domain pair"/>
    <property type="match status" value="1"/>
</dbReference>
<proteinExistence type="predicted"/>
<dbReference type="PANTHER" id="PTHR43080">
    <property type="entry name" value="CBS DOMAIN-CONTAINING PROTEIN CBSX3, MITOCHONDRIAL"/>
    <property type="match status" value="1"/>
</dbReference>
<keyword evidence="5" id="KW-1185">Reference proteome</keyword>
<dbReference type="InterPro" id="IPR051257">
    <property type="entry name" value="Diverse_CBS-Domain"/>
</dbReference>